<evidence type="ECO:0000313" key="2">
    <source>
        <dbReference type="EMBL" id="MCI53923.1"/>
    </source>
</evidence>
<organism evidence="2 3">
    <name type="scientific">Trifolium medium</name>
    <dbReference type="NCBI Taxonomy" id="97028"/>
    <lineage>
        <taxon>Eukaryota</taxon>
        <taxon>Viridiplantae</taxon>
        <taxon>Streptophyta</taxon>
        <taxon>Embryophyta</taxon>
        <taxon>Tracheophyta</taxon>
        <taxon>Spermatophyta</taxon>
        <taxon>Magnoliopsida</taxon>
        <taxon>eudicotyledons</taxon>
        <taxon>Gunneridae</taxon>
        <taxon>Pentapetalae</taxon>
        <taxon>rosids</taxon>
        <taxon>fabids</taxon>
        <taxon>Fabales</taxon>
        <taxon>Fabaceae</taxon>
        <taxon>Papilionoideae</taxon>
        <taxon>50 kb inversion clade</taxon>
        <taxon>NPAAA clade</taxon>
        <taxon>Hologalegina</taxon>
        <taxon>IRL clade</taxon>
        <taxon>Trifolieae</taxon>
        <taxon>Trifolium</taxon>
    </lineage>
</organism>
<name>A0A392SYL4_9FABA</name>
<proteinExistence type="predicted"/>
<accession>A0A392SYL4</accession>
<feature type="region of interest" description="Disordered" evidence="1">
    <location>
        <begin position="1"/>
        <end position="28"/>
    </location>
</feature>
<evidence type="ECO:0000313" key="3">
    <source>
        <dbReference type="Proteomes" id="UP000265520"/>
    </source>
</evidence>
<comment type="caution">
    <text evidence="2">The sequence shown here is derived from an EMBL/GenBank/DDBJ whole genome shotgun (WGS) entry which is preliminary data.</text>
</comment>
<keyword evidence="3" id="KW-1185">Reference proteome</keyword>
<reference evidence="2 3" key="1">
    <citation type="journal article" date="2018" name="Front. Plant Sci.">
        <title>Red Clover (Trifolium pratense) and Zigzag Clover (T. medium) - A Picture of Genomic Similarities and Differences.</title>
        <authorList>
            <person name="Dluhosova J."/>
            <person name="Istvanek J."/>
            <person name="Nedelnik J."/>
            <person name="Repkova J."/>
        </authorList>
    </citation>
    <scope>NUCLEOTIDE SEQUENCE [LARGE SCALE GENOMIC DNA]</scope>
    <source>
        <strain evidence="3">cv. 10/8</strain>
        <tissue evidence="2">Leaf</tissue>
    </source>
</reference>
<evidence type="ECO:0000256" key="1">
    <source>
        <dbReference type="SAM" id="MobiDB-lite"/>
    </source>
</evidence>
<dbReference type="Proteomes" id="UP000265520">
    <property type="component" value="Unassembled WGS sequence"/>
</dbReference>
<protein>
    <submittedName>
        <fullName evidence="2">Uncharacterized protein</fullName>
    </submittedName>
</protein>
<sequence>MKSSSINDTPICNNFKKTNQTMVHSHPR</sequence>
<dbReference type="AlphaFoldDB" id="A0A392SYL4"/>
<feature type="non-terminal residue" evidence="2">
    <location>
        <position position="28"/>
    </location>
</feature>
<dbReference type="EMBL" id="LXQA010471254">
    <property type="protein sequence ID" value="MCI53923.1"/>
    <property type="molecule type" value="Genomic_DNA"/>
</dbReference>